<dbReference type="Proteomes" id="UP000642070">
    <property type="component" value="Unassembled WGS sequence"/>
</dbReference>
<dbReference type="EMBL" id="BMPI01000027">
    <property type="protein sequence ID" value="GGM45300.1"/>
    <property type="molecule type" value="Genomic_DNA"/>
</dbReference>
<evidence type="ECO:0000313" key="2">
    <source>
        <dbReference type="Proteomes" id="UP000642070"/>
    </source>
</evidence>
<gene>
    <name evidence="1" type="ORF">GCM10007977_053560</name>
</gene>
<proteinExistence type="predicted"/>
<reference evidence="1" key="1">
    <citation type="journal article" date="2014" name="Int. J. Syst. Evol. Microbiol.">
        <title>Complete genome sequence of Corynebacterium casei LMG S-19264T (=DSM 44701T), isolated from a smear-ripened cheese.</title>
        <authorList>
            <consortium name="US DOE Joint Genome Institute (JGI-PGF)"/>
            <person name="Walter F."/>
            <person name="Albersmeier A."/>
            <person name="Kalinowski J."/>
            <person name="Ruckert C."/>
        </authorList>
    </citation>
    <scope>NUCLEOTIDE SEQUENCE</scope>
    <source>
        <strain evidence="1">JCM 19831</strain>
    </source>
</reference>
<accession>A0A917WZM0</accession>
<dbReference type="SUPFAM" id="SSF55729">
    <property type="entry name" value="Acyl-CoA N-acyltransferases (Nat)"/>
    <property type="match status" value="1"/>
</dbReference>
<protein>
    <recommendedName>
        <fullName evidence="3">N-acetyltransferase domain-containing protein</fullName>
    </recommendedName>
</protein>
<evidence type="ECO:0008006" key="3">
    <source>
        <dbReference type="Google" id="ProtNLM"/>
    </source>
</evidence>
<dbReference type="Gene3D" id="3.40.630.30">
    <property type="match status" value="1"/>
</dbReference>
<evidence type="ECO:0000313" key="1">
    <source>
        <dbReference type="EMBL" id="GGM45300.1"/>
    </source>
</evidence>
<dbReference type="RefSeq" id="WP_229835865.1">
    <property type="nucleotide sequence ID" value="NZ_BMPI01000027.1"/>
</dbReference>
<keyword evidence="2" id="KW-1185">Reference proteome</keyword>
<organism evidence="1 2">
    <name type="scientific">Dactylosporangium sucinum</name>
    <dbReference type="NCBI Taxonomy" id="1424081"/>
    <lineage>
        <taxon>Bacteria</taxon>
        <taxon>Bacillati</taxon>
        <taxon>Actinomycetota</taxon>
        <taxon>Actinomycetes</taxon>
        <taxon>Micromonosporales</taxon>
        <taxon>Micromonosporaceae</taxon>
        <taxon>Dactylosporangium</taxon>
    </lineage>
</organism>
<dbReference type="InterPro" id="IPR016181">
    <property type="entry name" value="Acyl_CoA_acyltransferase"/>
</dbReference>
<reference evidence="1" key="2">
    <citation type="submission" date="2020-09" db="EMBL/GenBank/DDBJ databases">
        <authorList>
            <person name="Sun Q."/>
            <person name="Ohkuma M."/>
        </authorList>
    </citation>
    <scope>NUCLEOTIDE SEQUENCE</scope>
    <source>
        <strain evidence="1">JCM 19831</strain>
    </source>
</reference>
<sequence>MDHAEPGRVWGAVSLYDLAERCGFRREGVLRSHLWFKGARRDTVMFSLLPGELRR</sequence>
<name>A0A917WZM0_9ACTN</name>
<dbReference type="AlphaFoldDB" id="A0A917WZM0"/>
<comment type="caution">
    <text evidence="1">The sequence shown here is derived from an EMBL/GenBank/DDBJ whole genome shotgun (WGS) entry which is preliminary data.</text>
</comment>